<dbReference type="PANTHER" id="PTHR43003">
    <property type="entry name" value="DNA-3-METHYLADENINE GLYCOSYLASE"/>
    <property type="match status" value="1"/>
</dbReference>
<dbReference type="InterPro" id="IPR011257">
    <property type="entry name" value="DNA_glycosylase"/>
</dbReference>
<comment type="caution">
    <text evidence="6">The sequence shown here is derived from an EMBL/GenBank/DDBJ whole genome shotgun (WGS) entry which is preliminary data.</text>
</comment>
<dbReference type="GO" id="GO:0032131">
    <property type="term" value="F:alkylated DNA binding"/>
    <property type="evidence" value="ECO:0007669"/>
    <property type="project" value="TreeGrafter"/>
</dbReference>
<keyword evidence="6" id="KW-0326">Glycosidase</keyword>
<feature type="domain" description="HhH-GPD" evidence="5">
    <location>
        <begin position="44"/>
        <end position="189"/>
    </location>
</feature>
<keyword evidence="6" id="KW-0378">Hydrolase</keyword>
<dbReference type="SMART" id="SM00478">
    <property type="entry name" value="ENDO3c"/>
    <property type="match status" value="1"/>
</dbReference>
<dbReference type="CDD" id="cd00056">
    <property type="entry name" value="ENDO3c"/>
    <property type="match status" value="1"/>
</dbReference>
<evidence type="ECO:0000256" key="1">
    <source>
        <dbReference type="ARBA" id="ARBA00000086"/>
    </source>
</evidence>
<keyword evidence="7" id="KW-1185">Reference proteome</keyword>
<name>A0A511N0K6_DEIC1</name>
<evidence type="ECO:0000313" key="6">
    <source>
        <dbReference type="EMBL" id="GEM45978.1"/>
    </source>
</evidence>
<organism evidence="6 7">
    <name type="scientific">Deinococcus cellulosilyticus (strain DSM 18568 / NBRC 106333 / KACC 11606 / 5516J-15)</name>
    <dbReference type="NCBI Taxonomy" id="1223518"/>
    <lineage>
        <taxon>Bacteria</taxon>
        <taxon>Thermotogati</taxon>
        <taxon>Deinococcota</taxon>
        <taxon>Deinococci</taxon>
        <taxon>Deinococcales</taxon>
        <taxon>Deinococcaceae</taxon>
        <taxon>Deinococcus</taxon>
    </lineage>
</organism>
<dbReference type="Gene3D" id="1.10.340.30">
    <property type="entry name" value="Hypothetical protein, domain 2"/>
    <property type="match status" value="1"/>
</dbReference>
<dbReference type="Proteomes" id="UP000321306">
    <property type="component" value="Unassembled WGS sequence"/>
</dbReference>
<dbReference type="EC" id="3.2.2.21" evidence="2"/>
<dbReference type="GO" id="GO:0006307">
    <property type="term" value="P:DNA alkylation repair"/>
    <property type="evidence" value="ECO:0007669"/>
    <property type="project" value="TreeGrafter"/>
</dbReference>
<dbReference type="EMBL" id="BJXB01000005">
    <property type="protein sequence ID" value="GEM45978.1"/>
    <property type="molecule type" value="Genomic_DNA"/>
</dbReference>
<evidence type="ECO:0000259" key="5">
    <source>
        <dbReference type="SMART" id="SM00478"/>
    </source>
</evidence>
<dbReference type="RefSeq" id="WP_186815907.1">
    <property type="nucleotide sequence ID" value="NZ_BJXB01000005.1"/>
</dbReference>
<dbReference type="PANTHER" id="PTHR43003:SF5">
    <property type="entry name" value="DNA-3-METHYLADENINE GLYCOSYLASE"/>
    <property type="match status" value="1"/>
</dbReference>
<proteinExistence type="predicted"/>
<evidence type="ECO:0000256" key="3">
    <source>
        <dbReference type="ARBA" id="ARBA00022763"/>
    </source>
</evidence>
<sequence length="202" mass="22764">MSASAARTFLEQDPILASLLEKYPLPETFKGSFDAFAGLCSIVIGQQVSVRSSVAVEKRVLNHLGSFTPEKMLETPEDVLGKLGMTRNKIRTLKGMAVRVKEGLDLDALQHEPDAKVSEILLGMWGIGQWSTDMFLMFGLGHEDVFPWGDVALRRGFFRVMGQDATPGIAERWRPFRSYASWLFWQESETDLSIQPLFWVHV</sequence>
<accession>A0A511N0K6</accession>
<dbReference type="GO" id="GO:0005737">
    <property type="term" value="C:cytoplasm"/>
    <property type="evidence" value="ECO:0007669"/>
    <property type="project" value="TreeGrafter"/>
</dbReference>
<protein>
    <recommendedName>
        <fullName evidence="2">DNA-3-methyladenine glycosylase II</fullName>
        <ecNumber evidence="2">3.2.2.21</ecNumber>
    </recommendedName>
</protein>
<dbReference type="GO" id="GO:0043916">
    <property type="term" value="F:DNA-7-methylguanine glycosylase activity"/>
    <property type="evidence" value="ECO:0007669"/>
    <property type="project" value="TreeGrafter"/>
</dbReference>
<evidence type="ECO:0000256" key="2">
    <source>
        <dbReference type="ARBA" id="ARBA00012000"/>
    </source>
</evidence>
<dbReference type="InterPro" id="IPR003265">
    <property type="entry name" value="HhH-GPD_domain"/>
</dbReference>
<keyword evidence="4" id="KW-0234">DNA repair</keyword>
<dbReference type="SUPFAM" id="SSF48150">
    <property type="entry name" value="DNA-glycosylase"/>
    <property type="match status" value="1"/>
</dbReference>
<dbReference type="GO" id="GO:0008725">
    <property type="term" value="F:DNA-3-methyladenine glycosylase activity"/>
    <property type="evidence" value="ECO:0007669"/>
    <property type="project" value="TreeGrafter"/>
</dbReference>
<dbReference type="GO" id="GO:0032993">
    <property type="term" value="C:protein-DNA complex"/>
    <property type="evidence" value="ECO:0007669"/>
    <property type="project" value="TreeGrafter"/>
</dbReference>
<gene>
    <name evidence="6" type="ORF">DC3_16130</name>
</gene>
<evidence type="ECO:0000313" key="7">
    <source>
        <dbReference type="Proteomes" id="UP000321306"/>
    </source>
</evidence>
<dbReference type="InterPro" id="IPR051912">
    <property type="entry name" value="Alkylbase_DNA_Glycosylase/TA"/>
</dbReference>
<comment type="catalytic activity">
    <reaction evidence="1">
        <text>Hydrolysis of alkylated DNA, releasing 3-methyladenine, 3-methylguanine, 7-methylguanine and 7-methyladenine.</text>
        <dbReference type="EC" id="3.2.2.21"/>
    </reaction>
</comment>
<reference evidence="6 7" key="1">
    <citation type="submission" date="2019-07" db="EMBL/GenBank/DDBJ databases">
        <title>Whole genome shotgun sequence of Deinococcus cellulosilyticus NBRC 106333.</title>
        <authorList>
            <person name="Hosoyama A."/>
            <person name="Uohara A."/>
            <person name="Ohji S."/>
            <person name="Ichikawa N."/>
        </authorList>
    </citation>
    <scope>NUCLEOTIDE SEQUENCE [LARGE SCALE GENOMIC DNA]</scope>
    <source>
        <strain evidence="6 7">NBRC 106333</strain>
    </source>
</reference>
<keyword evidence="3" id="KW-0227">DNA damage</keyword>
<dbReference type="AlphaFoldDB" id="A0A511N0K6"/>
<dbReference type="Pfam" id="PF00730">
    <property type="entry name" value="HhH-GPD"/>
    <property type="match status" value="1"/>
</dbReference>
<dbReference type="GO" id="GO:0006285">
    <property type="term" value="P:base-excision repair, AP site formation"/>
    <property type="evidence" value="ECO:0007669"/>
    <property type="project" value="TreeGrafter"/>
</dbReference>
<dbReference type="Gene3D" id="1.10.1670.40">
    <property type="match status" value="1"/>
</dbReference>
<evidence type="ECO:0000256" key="4">
    <source>
        <dbReference type="ARBA" id="ARBA00023204"/>
    </source>
</evidence>